<evidence type="ECO:0000259" key="1">
    <source>
        <dbReference type="SMART" id="SM01126"/>
    </source>
</evidence>
<dbReference type="Proteomes" id="UP000478052">
    <property type="component" value="Unassembled WGS sequence"/>
</dbReference>
<dbReference type="NCBIfam" id="NF033547">
    <property type="entry name" value="transpos_IS1595"/>
    <property type="match status" value="1"/>
</dbReference>
<evidence type="ECO:0000313" key="3">
    <source>
        <dbReference type="Proteomes" id="UP000478052"/>
    </source>
</evidence>
<dbReference type="SMART" id="SM01126">
    <property type="entry name" value="DDE_Tnp_IS1595"/>
    <property type="match status" value="1"/>
</dbReference>
<dbReference type="PANTHER" id="PTHR47163">
    <property type="entry name" value="DDE_TNP_IS1595 DOMAIN-CONTAINING PROTEIN"/>
    <property type="match status" value="1"/>
</dbReference>
<sequence length="287" mass="33199">MLNVVKIYELFELKQRGPLSVPIIETLQSWGLIANVNTLKSNKGHFLLLCPNVNSIDGFVWRCRQTSIDKMKCDFQQSIRKFTFFSKSHLSVYQIVMFAYLWTEQVSLEFIRKQTDIARQTSVDWASFHREIVFDGMIIRHKKIGGEGKVVEIDESKFGKRKYHRGHRVEGQWVFGGVERETGRCFLVPVECRDKDTLLAAITDWILPGTTIISDCWKSYDCLKDNGYQHLTVNHSIQFKNPETGAHTNNVEGMWRHAKASMTQYSKKSTSMQHTLESGARKFAMSY</sequence>
<dbReference type="InterPro" id="IPR024445">
    <property type="entry name" value="Tnp_ISXO2-like"/>
</dbReference>
<name>A0A6G0VJT7_APHCR</name>
<gene>
    <name evidence="2" type="ORF">FWK35_00034118</name>
</gene>
<accession>A0A6G0VJT7</accession>
<keyword evidence="3" id="KW-1185">Reference proteome</keyword>
<evidence type="ECO:0000313" key="2">
    <source>
        <dbReference type="EMBL" id="KAF0691177.1"/>
    </source>
</evidence>
<dbReference type="InterPro" id="IPR053164">
    <property type="entry name" value="IS1016-like_transposase"/>
</dbReference>
<feature type="domain" description="ISXO2-like transposase" evidence="1">
    <location>
        <begin position="143"/>
        <end position="266"/>
    </location>
</feature>
<dbReference type="Pfam" id="PF12762">
    <property type="entry name" value="DDE_Tnp_IS1595"/>
    <property type="match status" value="1"/>
</dbReference>
<organism evidence="2 3">
    <name type="scientific">Aphis craccivora</name>
    <name type="common">Cowpea aphid</name>
    <dbReference type="NCBI Taxonomy" id="307492"/>
    <lineage>
        <taxon>Eukaryota</taxon>
        <taxon>Metazoa</taxon>
        <taxon>Ecdysozoa</taxon>
        <taxon>Arthropoda</taxon>
        <taxon>Hexapoda</taxon>
        <taxon>Insecta</taxon>
        <taxon>Pterygota</taxon>
        <taxon>Neoptera</taxon>
        <taxon>Paraneoptera</taxon>
        <taxon>Hemiptera</taxon>
        <taxon>Sternorrhyncha</taxon>
        <taxon>Aphidomorpha</taxon>
        <taxon>Aphidoidea</taxon>
        <taxon>Aphididae</taxon>
        <taxon>Aphidini</taxon>
        <taxon>Aphis</taxon>
        <taxon>Aphis</taxon>
    </lineage>
</organism>
<protein>
    <submittedName>
        <fullName evidence="2">DDE Tnp IS1595 domain-containing protein</fullName>
    </submittedName>
</protein>
<reference evidence="2 3" key="1">
    <citation type="submission" date="2019-08" db="EMBL/GenBank/DDBJ databases">
        <title>Whole genome of Aphis craccivora.</title>
        <authorList>
            <person name="Voronova N.V."/>
            <person name="Shulinski R.S."/>
            <person name="Bandarenka Y.V."/>
            <person name="Zhorov D.G."/>
            <person name="Warner D."/>
        </authorList>
    </citation>
    <scope>NUCLEOTIDE SEQUENCE [LARGE SCALE GENOMIC DNA]</scope>
    <source>
        <strain evidence="2">180601</strain>
        <tissue evidence="2">Whole Body</tissue>
    </source>
</reference>
<comment type="caution">
    <text evidence="2">The sequence shown here is derived from an EMBL/GenBank/DDBJ whole genome shotgun (WGS) entry which is preliminary data.</text>
</comment>
<feature type="non-terminal residue" evidence="2">
    <location>
        <position position="287"/>
    </location>
</feature>
<dbReference type="OrthoDB" id="6611246at2759"/>
<dbReference type="PANTHER" id="PTHR47163:SF2">
    <property type="entry name" value="SI:DKEY-17M8.2"/>
    <property type="match status" value="1"/>
</dbReference>
<proteinExistence type="predicted"/>
<dbReference type="AlphaFoldDB" id="A0A6G0VJT7"/>
<dbReference type="EMBL" id="VUJU01016028">
    <property type="protein sequence ID" value="KAF0691177.1"/>
    <property type="molecule type" value="Genomic_DNA"/>
</dbReference>